<evidence type="ECO:0000256" key="9">
    <source>
        <dbReference type="ARBA" id="ARBA00022771"/>
    </source>
</evidence>
<keyword evidence="6 15" id="KW-0808">Transferase</keyword>
<keyword evidence="11 15" id="KW-0862">Zinc</keyword>
<comment type="similarity">
    <text evidence="3 15">Belongs to the NSE1 family.</text>
</comment>
<name>A0AAW2IXI3_9LAMI</name>
<dbReference type="FunFam" id="3.90.1150.220:FF:000002">
    <property type="entry name" value="Non-structural maintenance of chromosomes element 1"/>
    <property type="match status" value="1"/>
</dbReference>
<gene>
    <name evidence="18" type="ORF">Scaly_2552700</name>
</gene>
<keyword evidence="10 15" id="KW-0833">Ubl conjugation pathway</keyword>
<dbReference type="AlphaFoldDB" id="A0AAW2IXI3"/>
<sequence>MPPLSWRHHALIQSALSRGPLKEDDFRSIFSQLTGKTSGSQQQLFNEYLRKINAELSYVQFELRACRNQYNGDVYYGVVNNVSDDQSKLGTKYSVPQIAFYKGIVEAIIQDAEAGGCISSTDALNIRLESQVHVATDSQSQGGATQVPAAFKNFSMSQKEKTLEQLVKDQWLCAMPDGKIGIGVRSFLDLRSWFRANEVPACEVCNETAVKAQICQNEACNVRLHAYCLKKKFSQRSNKLFAGRTSLSRLWYTMAWLNGQSRIHRDYDSNITSQDPQPPEPSMKRRRKSHQEANADVVGSGSALTSATLPDRKRVTRSSARLSAN</sequence>
<evidence type="ECO:0000256" key="3">
    <source>
        <dbReference type="ARBA" id="ARBA00010258"/>
    </source>
</evidence>
<evidence type="ECO:0000256" key="8">
    <source>
        <dbReference type="ARBA" id="ARBA00022763"/>
    </source>
</evidence>
<keyword evidence="14 15" id="KW-0539">Nucleus</keyword>
<feature type="domain" description="Non-structural maintenance of chromosomes element 1 RING C4HC3-type" evidence="17">
    <location>
        <begin position="202"/>
        <end position="239"/>
    </location>
</feature>
<feature type="region of interest" description="Disordered" evidence="16">
    <location>
        <begin position="267"/>
        <end position="325"/>
    </location>
</feature>
<evidence type="ECO:0000259" key="17">
    <source>
        <dbReference type="Pfam" id="PF08746"/>
    </source>
</evidence>
<evidence type="ECO:0000256" key="12">
    <source>
        <dbReference type="ARBA" id="ARBA00023172"/>
    </source>
</evidence>
<dbReference type="GO" id="GO:0061630">
    <property type="term" value="F:ubiquitin protein ligase activity"/>
    <property type="evidence" value="ECO:0007669"/>
    <property type="project" value="UniProtKB-EC"/>
</dbReference>
<evidence type="ECO:0000256" key="13">
    <source>
        <dbReference type="ARBA" id="ARBA00023204"/>
    </source>
</evidence>
<evidence type="ECO:0000256" key="6">
    <source>
        <dbReference type="ARBA" id="ARBA00022679"/>
    </source>
</evidence>
<dbReference type="PANTHER" id="PTHR20973:SF0">
    <property type="entry name" value="NON-STRUCTURAL MAINTENANCE OF CHROMOSOMES ELEMENT 1 HOMOLOG"/>
    <property type="match status" value="1"/>
</dbReference>
<dbReference type="Gene3D" id="3.90.1150.220">
    <property type="match status" value="1"/>
</dbReference>
<evidence type="ECO:0000256" key="15">
    <source>
        <dbReference type="RuleBase" id="RU368018"/>
    </source>
</evidence>
<dbReference type="Gene3D" id="1.10.10.10">
    <property type="entry name" value="Winged helix-like DNA-binding domain superfamily/Winged helix DNA-binding domain"/>
    <property type="match status" value="1"/>
</dbReference>
<dbReference type="InterPro" id="IPR014857">
    <property type="entry name" value="Nse1_RING_C4HC3-type"/>
</dbReference>
<organism evidence="18">
    <name type="scientific">Sesamum calycinum</name>
    <dbReference type="NCBI Taxonomy" id="2727403"/>
    <lineage>
        <taxon>Eukaryota</taxon>
        <taxon>Viridiplantae</taxon>
        <taxon>Streptophyta</taxon>
        <taxon>Embryophyta</taxon>
        <taxon>Tracheophyta</taxon>
        <taxon>Spermatophyta</taxon>
        <taxon>Magnoliopsida</taxon>
        <taxon>eudicotyledons</taxon>
        <taxon>Gunneridae</taxon>
        <taxon>Pentapetalae</taxon>
        <taxon>asterids</taxon>
        <taxon>lamiids</taxon>
        <taxon>Lamiales</taxon>
        <taxon>Pedaliaceae</taxon>
        <taxon>Sesamum</taxon>
    </lineage>
</organism>
<dbReference type="CDD" id="cd16493">
    <property type="entry name" value="RING-CH-C4HC3_NSE1"/>
    <property type="match status" value="1"/>
</dbReference>
<dbReference type="InterPro" id="IPR013083">
    <property type="entry name" value="Znf_RING/FYVE/PHD"/>
</dbReference>
<reference evidence="18" key="2">
    <citation type="journal article" date="2024" name="Plant">
        <title>Genomic evolution and insights into agronomic trait innovations of Sesamum species.</title>
        <authorList>
            <person name="Miao H."/>
            <person name="Wang L."/>
            <person name="Qu L."/>
            <person name="Liu H."/>
            <person name="Sun Y."/>
            <person name="Le M."/>
            <person name="Wang Q."/>
            <person name="Wei S."/>
            <person name="Zheng Y."/>
            <person name="Lin W."/>
            <person name="Duan Y."/>
            <person name="Cao H."/>
            <person name="Xiong S."/>
            <person name="Wang X."/>
            <person name="Wei L."/>
            <person name="Li C."/>
            <person name="Ma Q."/>
            <person name="Ju M."/>
            <person name="Zhao R."/>
            <person name="Li G."/>
            <person name="Mu C."/>
            <person name="Tian Q."/>
            <person name="Mei H."/>
            <person name="Zhang T."/>
            <person name="Gao T."/>
            <person name="Zhang H."/>
        </authorList>
    </citation>
    <scope>NUCLEOTIDE SEQUENCE</scope>
    <source>
        <strain evidence="18">KEN8</strain>
    </source>
</reference>
<reference evidence="18" key="1">
    <citation type="submission" date="2020-06" db="EMBL/GenBank/DDBJ databases">
        <authorList>
            <person name="Li T."/>
            <person name="Hu X."/>
            <person name="Zhang T."/>
            <person name="Song X."/>
            <person name="Zhang H."/>
            <person name="Dai N."/>
            <person name="Sheng W."/>
            <person name="Hou X."/>
            <person name="Wei L."/>
        </authorList>
    </citation>
    <scope>NUCLEOTIDE SEQUENCE</scope>
    <source>
        <strain evidence="18">KEN8</strain>
        <tissue evidence="18">Leaf</tissue>
    </source>
</reference>
<dbReference type="GO" id="GO:0005634">
    <property type="term" value="C:nucleus"/>
    <property type="evidence" value="ECO:0007669"/>
    <property type="project" value="UniProtKB-SubCell"/>
</dbReference>
<dbReference type="EC" id="2.3.2.27" evidence="4 15"/>
<evidence type="ECO:0000256" key="4">
    <source>
        <dbReference type="ARBA" id="ARBA00012483"/>
    </source>
</evidence>
<accession>A0AAW2IXI3</accession>
<comment type="subcellular location">
    <subcellularLocation>
        <location evidence="2 15">Nucleus</location>
    </subcellularLocation>
</comment>
<evidence type="ECO:0000256" key="2">
    <source>
        <dbReference type="ARBA" id="ARBA00004123"/>
    </source>
</evidence>
<evidence type="ECO:0000256" key="14">
    <source>
        <dbReference type="ARBA" id="ARBA00023242"/>
    </source>
</evidence>
<dbReference type="EMBL" id="JACGWM010001848">
    <property type="protein sequence ID" value="KAL0286896.1"/>
    <property type="molecule type" value="Genomic_DNA"/>
</dbReference>
<dbReference type="InterPro" id="IPR036388">
    <property type="entry name" value="WH-like_DNA-bd_sf"/>
</dbReference>
<evidence type="ECO:0000256" key="7">
    <source>
        <dbReference type="ARBA" id="ARBA00022723"/>
    </source>
</evidence>
<evidence type="ECO:0000256" key="16">
    <source>
        <dbReference type="SAM" id="MobiDB-lite"/>
    </source>
</evidence>
<comment type="caution">
    <text evidence="18">The sequence shown here is derived from an EMBL/GenBank/DDBJ whole genome shotgun (WGS) entry which is preliminary data.</text>
</comment>
<dbReference type="GO" id="GO:0030915">
    <property type="term" value="C:Smc5-Smc6 complex"/>
    <property type="evidence" value="ECO:0007669"/>
    <property type="project" value="UniProtKB-UniRule"/>
</dbReference>
<proteinExistence type="inferred from homology"/>
<evidence type="ECO:0000256" key="11">
    <source>
        <dbReference type="ARBA" id="ARBA00022833"/>
    </source>
</evidence>
<comment type="subunit">
    <text evidence="15">Component of the Smc5-Smc6 complex.</text>
</comment>
<comment type="catalytic activity">
    <reaction evidence="1 15">
        <text>S-ubiquitinyl-[E2 ubiquitin-conjugating enzyme]-L-cysteine + [acceptor protein]-L-lysine = [E2 ubiquitin-conjugating enzyme]-L-cysteine + N(6)-ubiquitinyl-[acceptor protein]-L-lysine.</text>
        <dbReference type="EC" id="2.3.2.27"/>
    </reaction>
</comment>
<keyword evidence="13 15" id="KW-0234">DNA repair</keyword>
<dbReference type="GO" id="GO:0008270">
    <property type="term" value="F:zinc ion binding"/>
    <property type="evidence" value="ECO:0007669"/>
    <property type="project" value="UniProtKB-KW"/>
</dbReference>
<dbReference type="Pfam" id="PF07574">
    <property type="entry name" value="SMC_Nse1"/>
    <property type="match status" value="1"/>
</dbReference>
<keyword evidence="12 15" id="KW-0233">DNA recombination</keyword>
<keyword evidence="7 15" id="KW-0479">Metal-binding</keyword>
<protein>
    <recommendedName>
        <fullName evidence="5 15">Non-structural maintenance of chromosomes element 1 homolog</fullName>
        <ecNumber evidence="4 15">2.3.2.27</ecNumber>
    </recommendedName>
</protein>
<evidence type="ECO:0000256" key="1">
    <source>
        <dbReference type="ARBA" id="ARBA00000900"/>
    </source>
</evidence>
<evidence type="ECO:0000256" key="10">
    <source>
        <dbReference type="ARBA" id="ARBA00022786"/>
    </source>
</evidence>
<dbReference type="GO" id="GO:0000724">
    <property type="term" value="P:double-strand break repair via homologous recombination"/>
    <property type="evidence" value="ECO:0007669"/>
    <property type="project" value="TreeGrafter"/>
</dbReference>
<evidence type="ECO:0000256" key="5">
    <source>
        <dbReference type="ARBA" id="ARBA00019422"/>
    </source>
</evidence>
<keyword evidence="8 15" id="KW-0227">DNA damage</keyword>
<evidence type="ECO:0000313" key="18">
    <source>
        <dbReference type="EMBL" id="KAL0286896.1"/>
    </source>
</evidence>
<keyword evidence="9 15" id="KW-0863">Zinc-finger</keyword>
<dbReference type="Gene3D" id="3.30.40.10">
    <property type="entry name" value="Zinc/RING finger domain, C3HC4 (zinc finger)"/>
    <property type="match status" value="1"/>
</dbReference>
<dbReference type="InterPro" id="IPR011513">
    <property type="entry name" value="Nse1"/>
</dbReference>
<dbReference type="PANTHER" id="PTHR20973">
    <property type="entry name" value="NON-SMC ELEMENT 1-RELATED"/>
    <property type="match status" value="1"/>
</dbReference>
<dbReference type="Pfam" id="PF08746">
    <property type="entry name" value="zf-RING-like"/>
    <property type="match status" value="1"/>
</dbReference>